<reference evidence="7 8" key="1">
    <citation type="journal article" date="2017" name="Environ. Microbiol.">
        <title>Decay of the glycolytic pathway and adaptation to intranuclear parasitism within Enterocytozoonidae microsporidia.</title>
        <authorList>
            <person name="Wiredu Boakye D."/>
            <person name="Jaroenlak P."/>
            <person name="Prachumwat A."/>
            <person name="Williams T.A."/>
            <person name="Bateman K.S."/>
            <person name="Itsathitphaisarn O."/>
            <person name="Sritunyalucksana K."/>
            <person name="Paszkiewicz K.H."/>
            <person name="Moore K.A."/>
            <person name="Stentiford G.D."/>
            <person name="Williams B.A."/>
        </authorList>
    </citation>
    <scope>NUCLEOTIDE SEQUENCE [LARGE SCALE GENOMIC DNA]</scope>
    <source>
        <strain evidence="7 8">GB1</strain>
    </source>
</reference>
<evidence type="ECO:0000313" key="8">
    <source>
        <dbReference type="Proteomes" id="UP000192356"/>
    </source>
</evidence>
<dbReference type="PROSITE" id="PS50066">
    <property type="entry name" value="MADS_BOX_2"/>
    <property type="match status" value="1"/>
</dbReference>
<dbReference type="PANTHER" id="PTHR48019">
    <property type="entry name" value="SERUM RESPONSE FACTOR HOMOLOG"/>
    <property type="match status" value="1"/>
</dbReference>
<dbReference type="OrthoDB" id="2284405at2759"/>
<dbReference type="VEuPathDB" id="MicrosporidiaDB:HERIO_1421"/>
<dbReference type="GO" id="GO:0005634">
    <property type="term" value="C:nucleus"/>
    <property type="evidence" value="ECO:0007669"/>
    <property type="project" value="UniProtKB-SubCell"/>
</dbReference>
<dbReference type="FunFam" id="3.40.1810.10:FF:000002">
    <property type="entry name" value="Serum response factor b"/>
    <property type="match status" value="1"/>
</dbReference>
<dbReference type="AlphaFoldDB" id="A0A1X0QA34"/>
<dbReference type="EMBL" id="LVKB01000070">
    <property type="protein sequence ID" value="ORD96651.1"/>
    <property type="molecule type" value="Genomic_DNA"/>
</dbReference>
<dbReference type="SMART" id="SM00432">
    <property type="entry name" value="MADS"/>
    <property type="match status" value="1"/>
</dbReference>
<proteinExistence type="predicted"/>
<dbReference type="GO" id="GO:0046983">
    <property type="term" value="F:protein dimerization activity"/>
    <property type="evidence" value="ECO:0007669"/>
    <property type="project" value="InterPro"/>
</dbReference>
<dbReference type="VEuPathDB" id="MicrosporidiaDB:A0H76_1467"/>
<keyword evidence="2" id="KW-0805">Transcription regulation</keyword>
<dbReference type="GO" id="GO:0045944">
    <property type="term" value="P:positive regulation of transcription by RNA polymerase II"/>
    <property type="evidence" value="ECO:0007669"/>
    <property type="project" value="InterPro"/>
</dbReference>
<evidence type="ECO:0000259" key="6">
    <source>
        <dbReference type="PROSITE" id="PS50066"/>
    </source>
</evidence>
<dbReference type="GO" id="GO:0000981">
    <property type="term" value="F:DNA-binding transcription factor activity, RNA polymerase II-specific"/>
    <property type="evidence" value="ECO:0007669"/>
    <property type="project" value="InterPro"/>
</dbReference>
<keyword evidence="5" id="KW-0539">Nucleus</keyword>
<dbReference type="InterPro" id="IPR036879">
    <property type="entry name" value="TF_MADSbox_sf"/>
</dbReference>
<organism evidence="7 8">
    <name type="scientific">Hepatospora eriocheir</name>
    <dbReference type="NCBI Taxonomy" id="1081669"/>
    <lineage>
        <taxon>Eukaryota</taxon>
        <taxon>Fungi</taxon>
        <taxon>Fungi incertae sedis</taxon>
        <taxon>Microsporidia</taxon>
        <taxon>Hepatosporidae</taxon>
        <taxon>Hepatospora</taxon>
    </lineage>
</organism>
<evidence type="ECO:0000256" key="4">
    <source>
        <dbReference type="ARBA" id="ARBA00023163"/>
    </source>
</evidence>
<keyword evidence="4" id="KW-0804">Transcription</keyword>
<gene>
    <name evidence="7" type="primary">SRFA</name>
    <name evidence="7" type="ORF">HERIO_1421</name>
</gene>
<accession>A0A1X0QA34</accession>
<keyword evidence="3" id="KW-0238">DNA-binding</keyword>
<dbReference type="Proteomes" id="UP000192356">
    <property type="component" value="Unassembled WGS sequence"/>
</dbReference>
<evidence type="ECO:0000256" key="5">
    <source>
        <dbReference type="ARBA" id="ARBA00023242"/>
    </source>
</evidence>
<sequence>MNFSLIEMRKREQNYKETFNFNVKENEKVSENSNNKNIPMFNEQESGKAEDYEDYKMFPRYMPENVTMYNQEENYVINYDEPTINNQMRYEDSRINNQIRYEENERDVYENDMNPFPHYQQFYGHENTDPYQMGYLPHQMQMNHYQQQITNGEYVHPGYNDQVELKNNLPKTGKKKIVLEYINKKSKRSVTFSKRKKGLMKKTYELCVLTGAEALILVANETGHVYSYATSKFKPILENQKNIIKSCLYATGFPTKPNDNEYKYDNDDEE</sequence>
<dbReference type="Gene3D" id="3.40.1810.10">
    <property type="entry name" value="Transcription factor, MADS-box"/>
    <property type="match status" value="1"/>
</dbReference>
<evidence type="ECO:0000256" key="3">
    <source>
        <dbReference type="ARBA" id="ARBA00023125"/>
    </source>
</evidence>
<feature type="domain" description="MADS-box" evidence="6">
    <location>
        <begin position="172"/>
        <end position="232"/>
    </location>
</feature>
<dbReference type="PRINTS" id="PR00404">
    <property type="entry name" value="MADSDOMAIN"/>
</dbReference>
<name>A0A1X0QA34_9MICR</name>
<dbReference type="InterPro" id="IPR050142">
    <property type="entry name" value="MADS-box/MEF2_TF"/>
</dbReference>
<comment type="subcellular location">
    <subcellularLocation>
        <location evidence="1">Nucleus</location>
    </subcellularLocation>
</comment>
<dbReference type="Pfam" id="PF00319">
    <property type="entry name" value="SRF-TF"/>
    <property type="match status" value="1"/>
</dbReference>
<dbReference type="GO" id="GO:0000987">
    <property type="term" value="F:cis-regulatory region sequence-specific DNA binding"/>
    <property type="evidence" value="ECO:0007669"/>
    <property type="project" value="InterPro"/>
</dbReference>
<evidence type="ECO:0000256" key="2">
    <source>
        <dbReference type="ARBA" id="ARBA00023015"/>
    </source>
</evidence>
<dbReference type="SUPFAM" id="SSF55455">
    <property type="entry name" value="SRF-like"/>
    <property type="match status" value="1"/>
</dbReference>
<dbReference type="InterPro" id="IPR002100">
    <property type="entry name" value="TF_MADSbox"/>
</dbReference>
<evidence type="ECO:0000256" key="1">
    <source>
        <dbReference type="ARBA" id="ARBA00004123"/>
    </source>
</evidence>
<protein>
    <submittedName>
        <fullName evidence="7">SRFA</fullName>
    </submittedName>
</protein>
<dbReference type="InterPro" id="IPR033897">
    <property type="entry name" value="SRF-like_MADS-box"/>
</dbReference>
<evidence type="ECO:0000313" key="7">
    <source>
        <dbReference type="EMBL" id="ORD96651.1"/>
    </source>
</evidence>
<dbReference type="CDD" id="cd00266">
    <property type="entry name" value="MADS_SRF_like"/>
    <property type="match status" value="1"/>
</dbReference>
<comment type="caution">
    <text evidence="7">The sequence shown here is derived from an EMBL/GenBank/DDBJ whole genome shotgun (WGS) entry which is preliminary data.</text>
</comment>
<keyword evidence="8" id="KW-1185">Reference proteome</keyword>